<dbReference type="PANTHER" id="PTHR40129:SF2">
    <property type="entry name" value="KETOPANTOATE REDUCTASE N-TERMINAL DOMAIN-CONTAINING PROTEIN"/>
    <property type="match status" value="1"/>
</dbReference>
<organism evidence="1 2">
    <name type="scientific">Lentinus tigrinus ALCF2SS1-6</name>
    <dbReference type="NCBI Taxonomy" id="1328759"/>
    <lineage>
        <taxon>Eukaryota</taxon>
        <taxon>Fungi</taxon>
        <taxon>Dikarya</taxon>
        <taxon>Basidiomycota</taxon>
        <taxon>Agaricomycotina</taxon>
        <taxon>Agaricomycetes</taxon>
        <taxon>Polyporales</taxon>
        <taxon>Polyporaceae</taxon>
        <taxon>Lentinus</taxon>
    </lineage>
</organism>
<dbReference type="SUPFAM" id="SSF51735">
    <property type="entry name" value="NAD(P)-binding Rossmann-fold domains"/>
    <property type="match status" value="1"/>
</dbReference>
<dbReference type="Proteomes" id="UP000313359">
    <property type="component" value="Unassembled WGS sequence"/>
</dbReference>
<evidence type="ECO:0000313" key="2">
    <source>
        <dbReference type="Proteomes" id="UP000313359"/>
    </source>
</evidence>
<accession>A0A5C2S9F9</accession>
<protein>
    <recommendedName>
        <fullName evidence="3">NAD(P)-binding protein</fullName>
    </recommendedName>
</protein>
<reference evidence="1" key="1">
    <citation type="journal article" date="2018" name="Genome Biol. Evol.">
        <title>Genomics and development of Lentinus tigrinus, a white-rot wood-decaying mushroom with dimorphic fruiting bodies.</title>
        <authorList>
            <person name="Wu B."/>
            <person name="Xu Z."/>
            <person name="Knudson A."/>
            <person name="Carlson A."/>
            <person name="Chen N."/>
            <person name="Kovaka S."/>
            <person name="LaButti K."/>
            <person name="Lipzen A."/>
            <person name="Pennachio C."/>
            <person name="Riley R."/>
            <person name="Schakwitz W."/>
            <person name="Umezawa K."/>
            <person name="Ohm R.A."/>
            <person name="Grigoriev I.V."/>
            <person name="Nagy L.G."/>
            <person name="Gibbons J."/>
            <person name="Hibbett D."/>
        </authorList>
    </citation>
    <scope>NUCLEOTIDE SEQUENCE [LARGE SCALE GENOMIC DNA]</scope>
    <source>
        <strain evidence="1">ALCF2SS1-6</strain>
    </source>
</reference>
<dbReference type="STRING" id="1328759.A0A5C2S9F9"/>
<dbReference type="PANTHER" id="PTHR40129">
    <property type="entry name" value="KETOPANTOATE REDUCTASE N-TERMINAL DOMAIN-CONTAINING PROTEIN"/>
    <property type="match status" value="1"/>
</dbReference>
<evidence type="ECO:0008006" key="3">
    <source>
        <dbReference type="Google" id="ProtNLM"/>
    </source>
</evidence>
<proteinExistence type="predicted"/>
<dbReference type="InterPro" id="IPR036291">
    <property type="entry name" value="NAD(P)-bd_dom_sf"/>
</dbReference>
<sequence length="304" mass="33561">MSTATNSAQVDLLILGAGWTSKFLIPLCAARGISHAATSRSGRDDTIKFEFDPASDDAEPFRALPAAQTVLITFPIYRSGASARLVKLYEETHPSKGSGSDGRKTGFVQLGSSGIWDGGPTAKGDHAAHFQRPDVKEGPLEWTTRHSKFNESNERGRAEIELLALSPDTPTTVLDLCGLWGGPRQVRNFVPRVITSKEVLKGKGSIHMIHGLDVSRAILAVHANFERAAGERWLLTDGRVYDWWDWASAWGEEGKQTKWVRELMNEEGIHALPRSPEVIGRGMDSREFWNTFDLEPVKGRLGEE</sequence>
<dbReference type="OrthoDB" id="674948at2759"/>
<evidence type="ECO:0000313" key="1">
    <source>
        <dbReference type="EMBL" id="RPD59704.1"/>
    </source>
</evidence>
<keyword evidence="2" id="KW-1185">Reference proteome</keyword>
<dbReference type="Gene3D" id="3.40.50.720">
    <property type="entry name" value="NAD(P)-binding Rossmann-like Domain"/>
    <property type="match status" value="1"/>
</dbReference>
<dbReference type="EMBL" id="ML122269">
    <property type="protein sequence ID" value="RPD59704.1"/>
    <property type="molecule type" value="Genomic_DNA"/>
</dbReference>
<name>A0A5C2S9F9_9APHY</name>
<dbReference type="AlphaFoldDB" id="A0A5C2S9F9"/>
<gene>
    <name evidence="1" type="ORF">L227DRAFT_564065</name>
</gene>